<proteinExistence type="predicted"/>
<evidence type="ECO:0000256" key="1">
    <source>
        <dbReference type="SAM" id="MobiDB-lite"/>
    </source>
</evidence>
<dbReference type="PROSITE" id="PS50927">
    <property type="entry name" value="BULB_LECTIN"/>
    <property type="match status" value="1"/>
</dbReference>
<gene>
    <name evidence="3" type="ORF">SLUN_36105</name>
</gene>
<dbReference type="AlphaFoldDB" id="A0A2R4TFG1"/>
<dbReference type="EMBL" id="CP026304">
    <property type="protein sequence ID" value="AVZ77850.1"/>
    <property type="molecule type" value="Genomic_DNA"/>
</dbReference>
<accession>A0A2R4TFG1</accession>
<dbReference type="Proteomes" id="UP000244201">
    <property type="component" value="Chromosome"/>
</dbReference>
<dbReference type="SUPFAM" id="SSF51110">
    <property type="entry name" value="alpha-D-mannose-specific plant lectins"/>
    <property type="match status" value="1"/>
</dbReference>
<organism evidence="3 4">
    <name type="scientific">Streptomyces lunaelactis</name>
    <dbReference type="NCBI Taxonomy" id="1535768"/>
    <lineage>
        <taxon>Bacteria</taxon>
        <taxon>Bacillati</taxon>
        <taxon>Actinomycetota</taxon>
        <taxon>Actinomycetes</taxon>
        <taxon>Kitasatosporales</taxon>
        <taxon>Streptomycetaceae</taxon>
        <taxon>Streptomyces</taxon>
    </lineage>
</organism>
<keyword evidence="4" id="KW-1185">Reference proteome</keyword>
<feature type="domain" description="Bulb-type lectin" evidence="2">
    <location>
        <begin position="90"/>
        <end position="193"/>
    </location>
</feature>
<name>A0A2R4TFG1_9ACTN</name>
<dbReference type="InterPro" id="IPR036426">
    <property type="entry name" value="Bulb-type_lectin_dom_sf"/>
</dbReference>
<feature type="region of interest" description="Disordered" evidence="1">
    <location>
        <begin position="62"/>
        <end position="88"/>
    </location>
</feature>
<reference evidence="3 4" key="1">
    <citation type="submission" date="2018-01" db="EMBL/GenBank/DDBJ databases">
        <title>Complete genome sequence of Streptomyces lunaelactis MM109T, a Ferroverdin A producer isolated from cave moonmilk deposits.</title>
        <authorList>
            <person name="Naome A."/>
            <person name="Martinet L."/>
            <person name="Maciejewska M."/>
            <person name="Anderssen S."/>
            <person name="Adam D."/>
            <person name="Tenconi E."/>
            <person name="Deflandre B."/>
            <person name="Arguelles-Arias A."/>
            <person name="Calusinska M."/>
            <person name="Copieters W."/>
            <person name="Karim L."/>
            <person name="Hanikenne M."/>
            <person name="Baurain D."/>
            <person name="van Wezel G."/>
            <person name="Smargiasso N."/>
            <person name="de Pauw E."/>
            <person name="Delfosse P."/>
            <person name="Rigali S."/>
        </authorList>
    </citation>
    <scope>NUCLEOTIDE SEQUENCE [LARGE SCALE GENOMIC DNA]</scope>
    <source>
        <strain evidence="3 4">MM109</strain>
    </source>
</reference>
<dbReference type="CDD" id="cd00028">
    <property type="entry name" value="B_lectin"/>
    <property type="match status" value="1"/>
</dbReference>
<feature type="compositionally biased region" description="Low complexity" evidence="1">
    <location>
        <begin position="62"/>
        <end position="75"/>
    </location>
</feature>
<dbReference type="SMART" id="SM00108">
    <property type="entry name" value="B_lectin"/>
    <property type="match status" value="1"/>
</dbReference>
<protein>
    <recommendedName>
        <fullName evidence="2">Bulb-type lectin domain-containing protein</fullName>
    </recommendedName>
</protein>
<evidence type="ECO:0000313" key="3">
    <source>
        <dbReference type="EMBL" id="AVZ77850.1"/>
    </source>
</evidence>
<sequence length="193" mass="20685">MGEVSEDAEPSLVGRQQRADGTVLGDVLGQLGFVGVVDPCRVVGVPDRPRPVVVAPKVAVVQPAAPSPSPKASNSPEKKAKATPKPNWGTKTVYTTSVLQVGNTWSTNRIRMVMQSDGNLVVYNEKGKPIWAAMTFGANHRAIFQQDGNLVIHNADDRPIWASKSHGHENAQLVLRADGKVVILHNGGVIWST</sequence>
<evidence type="ECO:0000313" key="4">
    <source>
        <dbReference type="Proteomes" id="UP000244201"/>
    </source>
</evidence>
<evidence type="ECO:0000259" key="2">
    <source>
        <dbReference type="PROSITE" id="PS50927"/>
    </source>
</evidence>
<dbReference type="KEGG" id="slk:SLUN_36105"/>
<dbReference type="Gene3D" id="2.90.10.10">
    <property type="entry name" value="Bulb-type lectin domain"/>
    <property type="match status" value="2"/>
</dbReference>
<dbReference type="InterPro" id="IPR001480">
    <property type="entry name" value="Bulb-type_lectin_dom"/>
</dbReference>